<evidence type="ECO:0000256" key="1">
    <source>
        <dbReference type="ARBA" id="ARBA00010923"/>
    </source>
</evidence>
<comment type="similarity">
    <text evidence="1">Belongs to the type-I restriction system S methylase family.</text>
</comment>
<name>A0A023C1R3_9FLAO</name>
<dbReference type="RefSeq" id="WP_034238651.1">
    <property type="nucleotide sequence ID" value="NZ_AQRA01000001.1"/>
</dbReference>
<dbReference type="AlphaFoldDB" id="A0A023C1R3"/>
<dbReference type="Proteomes" id="UP000023541">
    <property type="component" value="Unassembled WGS sequence"/>
</dbReference>
<dbReference type="GO" id="GO:0003677">
    <property type="term" value="F:DNA binding"/>
    <property type="evidence" value="ECO:0007669"/>
    <property type="project" value="UniProtKB-KW"/>
</dbReference>
<dbReference type="GO" id="GO:0009307">
    <property type="term" value="P:DNA restriction-modification system"/>
    <property type="evidence" value="ECO:0007669"/>
    <property type="project" value="UniProtKB-KW"/>
</dbReference>
<organism evidence="5 6">
    <name type="scientific">Aquimarina atlantica</name>
    <dbReference type="NCBI Taxonomy" id="1317122"/>
    <lineage>
        <taxon>Bacteria</taxon>
        <taxon>Pseudomonadati</taxon>
        <taxon>Bacteroidota</taxon>
        <taxon>Flavobacteriia</taxon>
        <taxon>Flavobacteriales</taxon>
        <taxon>Flavobacteriaceae</taxon>
        <taxon>Aquimarina</taxon>
    </lineage>
</organism>
<evidence type="ECO:0000313" key="5">
    <source>
        <dbReference type="EMBL" id="EZH75873.1"/>
    </source>
</evidence>
<feature type="domain" description="Type I restriction modification DNA specificity" evidence="4">
    <location>
        <begin position="9"/>
        <end position="166"/>
    </location>
</feature>
<proteinExistence type="inferred from homology"/>
<accession>A0A023C1R3</accession>
<dbReference type="EMBL" id="AQRA01000001">
    <property type="protein sequence ID" value="EZH75873.1"/>
    <property type="molecule type" value="Genomic_DNA"/>
</dbReference>
<protein>
    <recommendedName>
        <fullName evidence="4">Type I restriction modification DNA specificity domain-containing protein</fullName>
    </recommendedName>
</protein>
<evidence type="ECO:0000256" key="2">
    <source>
        <dbReference type="ARBA" id="ARBA00022747"/>
    </source>
</evidence>
<dbReference type="eggNOG" id="COG0732">
    <property type="taxonomic scope" value="Bacteria"/>
</dbReference>
<dbReference type="Pfam" id="PF01420">
    <property type="entry name" value="Methylase_S"/>
    <property type="match status" value="2"/>
</dbReference>
<dbReference type="SUPFAM" id="SSF116734">
    <property type="entry name" value="DNA methylase specificity domain"/>
    <property type="match status" value="1"/>
</dbReference>
<dbReference type="InterPro" id="IPR000055">
    <property type="entry name" value="Restrct_endonuc_typeI_TRD"/>
</dbReference>
<dbReference type="Gene3D" id="3.90.220.20">
    <property type="entry name" value="DNA methylase specificity domains"/>
    <property type="match status" value="2"/>
</dbReference>
<evidence type="ECO:0000313" key="6">
    <source>
        <dbReference type="Proteomes" id="UP000023541"/>
    </source>
</evidence>
<sequence length="363" mass="41737">MLDAKLKEVKWGEFKLGALFDIEKTKSFNKDKLTSGNQYDYVTRTSQNQGILKGTGFVNDKNINNAGNWSLGLLQMDFFFRQKPWYAGQFVRKIIPKIELSKNSILYFTALLNKQKQNLLSVLVRDVDNTFKNAIISLPVLANNQINFTFIEQLISELKEQRKTILKKYLYDKGLEDFNLTKEEELVLREYNQKEFQEFNIIDVFDVENTGNILSRDIVKNSGSTPYLCASSENNSVSSYISYDEKYLDKGNCVFIGGKTFVVTYQENDFYSNDSHNLVLYLKESEKKNKLTHLFLATCVNKSLGHLYSWGDSISNRKIQKDKVSLPIKNGNIDFEMMEKLISATQKMVMKNAVLYAEGNANA</sequence>
<keyword evidence="2" id="KW-0680">Restriction system</keyword>
<evidence type="ECO:0000259" key="4">
    <source>
        <dbReference type="Pfam" id="PF01420"/>
    </source>
</evidence>
<evidence type="ECO:0000256" key="3">
    <source>
        <dbReference type="ARBA" id="ARBA00023125"/>
    </source>
</evidence>
<keyword evidence="3" id="KW-0238">DNA-binding</keyword>
<dbReference type="STRING" id="1317122.ATO12_03525"/>
<dbReference type="OrthoDB" id="1100212at2"/>
<keyword evidence="6" id="KW-1185">Reference proteome</keyword>
<dbReference type="InterPro" id="IPR044946">
    <property type="entry name" value="Restrct_endonuc_typeI_TRD_sf"/>
</dbReference>
<gene>
    <name evidence="5" type="ORF">ATO12_03525</name>
</gene>
<reference evidence="5 6" key="1">
    <citation type="submission" date="2014-04" db="EMBL/GenBank/DDBJ databases">
        <title>Aquimarina sp. 22II-S11-z7 Genome Sequencing.</title>
        <authorList>
            <person name="Lai Q."/>
        </authorList>
    </citation>
    <scope>NUCLEOTIDE SEQUENCE [LARGE SCALE GENOMIC DNA]</scope>
    <source>
        <strain evidence="5 6">22II-S11-z7</strain>
    </source>
</reference>
<feature type="domain" description="Type I restriction modification DNA specificity" evidence="4">
    <location>
        <begin position="194"/>
        <end position="343"/>
    </location>
</feature>
<comment type="caution">
    <text evidence="5">The sequence shown here is derived from an EMBL/GenBank/DDBJ whole genome shotgun (WGS) entry which is preliminary data.</text>
</comment>